<comment type="caution">
    <text evidence="4">The sequence shown here is derived from an EMBL/GenBank/DDBJ whole genome shotgun (WGS) entry which is preliminary data.</text>
</comment>
<organism evidence="4 5">
    <name type="scientific">Acidovorax kalamii</name>
    <dbReference type="NCBI Taxonomy" id="2004485"/>
    <lineage>
        <taxon>Bacteria</taxon>
        <taxon>Pseudomonadati</taxon>
        <taxon>Pseudomonadota</taxon>
        <taxon>Betaproteobacteria</taxon>
        <taxon>Burkholderiales</taxon>
        <taxon>Comamonadaceae</taxon>
        <taxon>Acidovorax</taxon>
    </lineage>
</organism>
<dbReference type="RefSeq" id="WP_094291188.1">
    <property type="nucleotide sequence ID" value="NZ_NOIG01000011.1"/>
</dbReference>
<evidence type="ECO:0000313" key="5">
    <source>
        <dbReference type="Proteomes" id="UP000215441"/>
    </source>
</evidence>
<sequence length="305" mass="33592">MHPSQTTVLLAESAGAMRQALASQLEAAGFARVLQAKDGQRALQILRSEPVQVVLADIDMPVHNGLEVLEAMRAEPRLANLPFLLMSGGLDRASAAKAIQLGIDDLLIKPFTTRRLLERMQRVLTRGVAAPGVEPAPDVDGSADRATLLVVDDTPDNLQLMAGLFRDRFKVKVAQSGEKALSICQSDAPPDVILLDVMMPGMDGFEVARRLREHHTSEYTPIIFVTAITDEMARHKGLSLGAIDYVFKPIDPELLKLRVGNLMVYVEHRKQLQKDFDLLRENAQLRSEVQRLRGDLQRLQAPAGA</sequence>
<evidence type="ECO:0000256" key="2">
    <source>
        <dbReference type="PROSITE-ProRule" id="PRU00169"/>
    </source>
</evidence>
<dbReference type="AlphaFoldDB" id="A0A235EKI9"/>
<keyword evidence="5" id="KW-1185">Reference proteome</keyword>
<evidence type="ECO:0000313" key="4">
    <source>
        <dbReference type="EMBL" id="OYD48975.1"/>
    </source>
</evidence>
<evidence type="ECO:0000259" key="3">
    <source>
        <dbReference type="PROSITE" id="PS50110"/>
    </source>
</evidence>
<dbReference type="OrthoDB" id="8874570at2"/>
<dbReference type="SMART" id="SM00448">
    <property type="entry name" value="REC"/>
    <property type="match status" value="2"/>
</dbReference>
<dbReference type="GO" id="GO:0000160">
    <property type="term" value="P:phosphorelay signal transduction system"/>
    <property type="evidence" value="ECO:0007669"/>
    <property type="project" value="InterPro"/>
</dbReference>
<accession>A0A235EKI9</accession>
<evidence type="ECO:0000256" key="1">
    <source>
        <dbReference type="ARBA" id="ARBA00022553"/>
    </source>
</evidence>
<dbReference type="InterPro" id="IPR001789">
    <property type="entry name" value="Sig_transdc_resp-reg_receiver"/>
</dbReference>
<dbReference type="InterPro" id="IPR050595">
    <property type="entry name" value="Bact_response_regulator"/>
</dbReference>
<feature type="modified residue" description="4-aspartylphosphate" evidence="2">
    <location>
        <position position="57"/>
    </location>
</feature>
<dbReference type="EMBL" id="NOIG01000011">
    <property type="protein sequence ID" value="OYD48975.1"/>
    <property type="molecule type" value="Genomic_DNA"/>
</dbReference>
<dbReference type="Gene3D" id="3.40.50.2300">
    <property type="match status" value="2"/>
</dbReference>
<dbReference type="SUPFAM" id="SSF52172">
    <property type="entry name" value="CheY-like"/>
    <property type="match status" value="2"/>
</dbReference>
<gene>
    <name evidence="4" type="ORF">CBY09_19455</name>
</gene>
<dbReference type="PANTHER" id="PTHR44591:SF3">
    <property type="entry name" value="RESPONSE REGULATORY DOMAIN-CONTAINING PROTEIN"/>
    <property type="match status" value="1"/>
</dbReference>
<name>A0A235EKI9_9BURK</name>
<dbReference type="Proteomes" id="UP000215441">
    <property type="component" value="Unassembled WGS sequence"/>
</dbReference>
<proteinExistence type="predicted"/>
<protein>
    <recommendedName>
        <fullName evidence="3">Response regulatory domain-containing protein</fullName>
    </recommendedName>
</protein>
<dbReference type="Pfam" id="PF00072">
    <property type="entry name" value="Response_reg"/>
    <property type="match status" value="2"/>
</dbReference>
<feature type="domain" description="Response regulatory" evidence="3">
    <location>
        <begin position="147"/>
        <end position="263"/>
    </location>
</feature>
<feature type="domain" description="Response regulatory" evidence="3">
    <location>
        <begin position="7"/>
        <end position="124"/>
    </location>
</feature>
<reference evidence="4 5" key="1">
    <citation type="submission" date="2017-07" db="EMBL/GenBank/DDBJ databases">
        <title>Acidovorax KNDSW TSA 6 genome sequence and assembly.</title>
        <authorList>
            <person name="Mayilraj S."/>
        </authorList>
    </citation>
    <scope>NUCLEOTIDE SEQUENCE [LARGE SCALE GENOMIC DNA]</scope>
    <source>
        <strain evidence="4 5">KNDSW-TSA6</strain>
    </source>
</reference>
<feature type="modified residue" description="4-aspartylphosphate" evidence="2">
    <location>
        <position position="196"/>
    </location>
</feature>
<dbReference type="InterPro" id="IPR011006">
    <property type="entry name" value="CheY-like_superfamily"/>
</dbReference>
<dbReference type="PROSITE" id="PS50110">
    <property type="entry name" value="RESPONSE_REGULATORY"/>
    <property type="match status" value="2"/>
</dbReference>
<dbReference type="PANTHER" id="PTHR44591">
    <property type="entry name" value="STRESS RESPONSE REGULATOR PROTEIN 1"/>
    <property type="match status" value="1"/>
</dbReference>
<keyword evidence="1 2" id="KW-0597">Phosphoprotein</keyword>